<comment type="caution">
    <text evidence="1">The sequence shown here is derived from an EMBL/GenBank/DDBJ whole genome shotgun (WGS) entry which is preliminary data.</text>
</comment>
<accession>A0A0F9IXT0</accession>
<organism evidence="1">
    <name type="scientific">marine sediment metagenome</name>
    <dbReference type="NCBI Taxonomy" id="412755"/>
    <lineage>
        <taxon>unclassified sequences</taxon>
        <taxon>metagenomes</taxon>
        <taxon>ecological metagenomes</taxon>
    </lineage>
</organism>
<dbReference type="PROSITE" id="PS51257">
    <property type="entry name" value="PROKAR_LIPOPROTEIN"/>
    <property type="match status" value="1"/>
</dbReference>
<feature type="non-terminal residue" evidence="1">
    <location>
        <position position="219"/>
    </location>
</feature>
<name>A0A0F9IXT0_9ZZZZ</name>
<dbReference type="EMBL" id="LAZR01017913">
    <property type="protein sequence ID" value="KKL98475.1"/>
    <property type="molecule type" value="Genomic_DNA"/>
</dbReference>
<evidence type="ECO:0008006" key="2">
    <source>
        <dbReference type="Google" id="ProtNLM"/>
    </source>
</evidence>
<proteinExistence type="predicted"/>
<dbReference type="AlphaFoldDB" id="A0A0F9IXT0"/>
<gene>
    <name evidence="1" type="ORF">LCGC14_1824030</name>
</gene>
<reference evidence="1" key="1">
    <citation type="journal article" date="2015" name="Nature">
        <title>Complex archaea that bridge the gap between prokaryotes and eukaryotes.</title>
        <authorList>
            <person name="Spang A."/>
            <person name="Saw J.H."/>
            <person name="Jorgensen S.L."/>
            <person name="Zaremba-Niedzwiedzka K."/>
            <person name="Martijn J."/>
            <person name="Lind A.E."/>
            <person name="van Eijk R."/>
            <person name="Schleper C."/>
            <person name="Guy L."/>
            <person name="Ettema T.J."/>
        </authorList>
    </citation>
    <scope>NUCLEOTIDE SEQUENCE</scope>
</reference>
<protein>
    <recommendedName>
        <fullName evidence="2">Lipoprotein</fullName>
    </recommendedName>
</protein>
<sequence length="219" mass="25126">MKTTTLLLLCILVLGCTSPDVPTTPSFSTQQPFYSPRQIDDLISSGTAVPHGAQFENQGIGCNTFLWRKSDDIHVFFFTRDGESLGEYREEILSNGRFLRIEEMYLTSTARNTDFLKAAEELPFVRKLTTLHRDGDTWMGSTIHWALLLRERDGTVTKHLKQEIERTSKASVTIIVPANVMTKDKEYYLAAYKQNITDFDKAFYRRISEEKGLQLQWGK</sequence>
<evidence type="ECO:0000313" key="1">
    <source>
        <dbReference type="EMBL" id="KKL98475.1"/>
    </source>
</evidence>